<dbReference type="Proteomes" id="UP001497497">
    <property type="component" value="Unassembled WGS sequence"/>
</dbReference>
<comment type="caution">
    <text evidence="3">The sequence shown here is derived from an EMBL/GenBank/DDBJ whole genome shotgun (WGS) entry which is preliminary data.</text>
</comment>
<evidence type="ECO:0000313" key="3">
    <source>
        <dbReference type="EMBL" id="CAL1544235.1"/>
    </source>
</evidence>
<dbReference type="EMBL" id="CAXITT010000608">
    <property type="protein sequence ID" value="CAL1544235.1"/>
    <property type="molecule type" value="Genomic_DNA"/>
</dbReference>
<organism evidence="3 4">
    <name type="scientific">Lymnaea stagnalis</name>
    <name type="common">Great pond snail</name>
    <name type="synonym">Helix stagnalis</name>
    <dbReference type="NCBI Taxonomy" id="6523"/>
    <lineage>
        <taxon>Eukaryota</taxon>
        <taxon>Metazoa</taxon>
        <taxon>Spiralia</taxon>
        <taxon>Lophotrochozoa</taxon>
        <taxon>Mollusca</taxon>
        <taxon>Gastropoda</taxon>
        <taxon>Heterobranchia</taxon>
        <taxon>Euthyneura</taxon>
        <taxon>Panpulmonata</taxon>
        <taxon>Hygrophila</taxon>
        <taxon>Lymnaeoidea</taxon>
        <taxon>Lymnaeidae</taxon>
        <taxon>Lymnaea</taxon>
    </lineage>
</organism>
<evidence type="ECO:0000313" key="4">
    <source>
        <dbReference type="Proteomes" id="UP001497497"/>
    </source>
</evidence>
<protein>
    <submittedName>
        <fullName evidence="3">Uncharacterized protein</fullName>
    </submittedName>
</protein>
<name>A0AAV2IDU9_LYMST</name>
<proteinExistence type="predicted"/>
<dbReference type="AlphaFoldDB" id="A0AAV2IDU9"/>
<accession>A0AAV2IDU9</accession>
<reference evidence="3 4" key="1">
    <citation type="submission" date="2024-04" db="EMBL/GenBank/DDBJ databases">
        <authorList>
            <consortium name="Genoscope - CEA"/>
            <person name="William W."/>
        </authorList>
    </citation>
    <scope>NUCLEOTIDE SEQUENCE [LARGE SCALE GENOMIC DNA]</scope>
</reference>
<keyword evidence="1" id="KW-0175">Coiled coil</keyword>
<keyword evidence="4" id="KW-1185">Reference proteome</keyword>
<gene>
    <name evidence="3" type="ORF">GSLYS_00017748001</name>
</gene>
<evidence type="ECO:0000256" key="2">
    <source>
        <dbReference type="SAM" id="MobiDB-lite"/>
    </source>
</evidence>
<feature type="compositionally biased region" description="Basic and acidic residues" evidence="2">
    <location>
        <begin position="10"/>
        <end position="71"/>
    </location>
</feature>
<feature type="coiled-coil region" evidence="1">
    <location>
        <begin position="261"/>
        <end position="324"/>
    </location>
</feature>
<feature type="coiled-coil region" evidence="1">
    <location>
        <begin position="380"/>
        <end position="464"/>
    </location>
</feature>
<evidence type="ECO:0000256" key="1">
    <source>
        <dbReference type="SAM" id="Coils"/>
    </source>
</evidence>
<feature type="region of interest" description="Disordered" evidence="2">
    <location>
        <begin position="1"/>
        <end position="85"/>
    </location>
</feature>
<feature type="coiled-coil region" evidence="1">
    <location>
        <begin position="112"/>
        <end position="220"/>
    </location>
</feature>
<sequence>MGYTQGKNDGLTEGHHKGKSEGLQEGFIKGKAEGFTEGHAQGKRDEHDEAYKNGKKDGLEEGYKKGKKEGTDEGYQEGFRKGRQDVELQREVDGISYKEQIQQMLGPLIQEKSALEGRLRQEKEKFKRLSQEITDKDQLQNSFFLLLGEKHALETKNQKAHEALLQEHTAEKAALLEKIQQLETQQKNVQSDKKAIEDHIEAVQQELEQAQKEINEELFQSVSVSKPESGIGSTEDHGNLADQITTLHKQLKVAKKDQIALGLLQDEYNLLLKDKADLEDNIKKIKLKSAQDENKKITSNVAEIKQLKEEKLKMQNLLDQASDQLMKASSSMALAQVKFAKELEELKENSKSMVELENYTQIQISLIEQQRQVLTLQDAIKEREAVMEQLIKEADKEKQNVIHEMENKIKDMQEKLDFSQDLLLKQRDKFKDMCAINRSRNLTLKELYEENAELMKKFAESDEKRRYFERMERKLKEKCETYKKTMESLHLKLAR</sequence>